<organism evidence="3 4">
    <name type="scientific">Trypanosoma theileri</name>
    <dbReference type="NCBI Taxonomy" id="67003"/>
    <lineage>
        <taxon>Eukaryota</taxon>
        <taxon>Discoba</taxon>
        <taxon>Euglenozoa</taxon>
        <taxon>Kinetoplastea</taxon>
        <taxon>Metakinetoplastina</taxon>
        <taxon>Trypanosomatida</taxon>
        <taxon>Trypanosomatidae</taxon>
        <taxon>Trypanosoma</taxon>
    </lineage>
</organism>
<feature type="region of interest" description="Disordered" evidence="1">
    <location>
        <begin position="255"/>
        <end position="281"/>
    </location>
</feature>
<keyword evidence="4" id="KW-1185">Reference proteome</keyword>
<dbReference type="EMBL" id="NBCO01000094">
    <property type="protein sequence ID" value="ORC82257.1"/>
    <property type="molecule type" value="Genomic_DNA"/>
</dbReference>
<sequence>MTTVFDRLRRVVYLLVLLQCCVCTAEPTPACPQQERGYLSQAKKGMEIAWRMQGKAVEEGKDLLNVWREAVEACEKNYEAIGVAVNKTIDILEGVRRKDSNEEVAGVKKLKCDSKEVREYRDGYIQMMEKFNAAMPHTQGLAGKVNATRLSSTTYYDNLVDMQKEINKYFNWYNDTIHEEGNKGCLTKEETKLEYEYVLANHTEVETIRKGLFDLRGKSHVCALNSELDISARITEMFDEIKRLCAHTVTVERVNATQKPKKEEVTEEYPNGEAKRWKKKRLKEDARRDFKQRMEAERPRRLAAEEEAKRLREEAKRAEARRRAEEERRRIEEENTRRAREEEEARRKKDEEEKAKQAAVQKAEEEAKRVAAEKAKQAAAQKAEEEARRVAAEKAKKKKDGSSSPALVHSPSLFLLVLSVLGCTLVY</sequence>
<feature type="chain" id="PRO_5012462201" evidence="2">
    <location>
        <begin position="26"/>
        <end position="427"/>
    </location>
</feature>
<protein>
    <submittedName>
        <fullName evidence="3">Uncharacterized protein</fullName>
    </submittedName>
</protein>
<gene>
    <name evidence="3" type="ORF">TM35_000941070</name>
</gene>
<dbReference type="RefSeq" id="XP_028877180.1">
    <property type="nucleotide sequence ID" value="XM_029031528.1"/>
</dbReference>
<reference evidence="3 4" key="1">
    <citation type="submission" date="2017-03" db="EMBL/GenBank/DDBJ databases">
        <title>An alternative strategy for trypanosome survival in the mammalian bloodstream revealed through genome and transcriptome analysis of the ubiquitous bovine parasite Trypanosoma (Megatrypanum) theileri.</title>
        <authorList>
            <person name="Kelly S."/>
            <person name="Ivens A."/>
            <person name="Mott A."/>
            <person name="O'Neill E."/>
            <person name="Emms D."/>
            <person name="Macleod O."/>
            <person name="Voorheis P."/>
            <person name="Matthews J."/>
            <person name="Matthews K."/>
            <person name="Carrington M."/>
        </authorList>
    </citation>
    <scope>NUCLEOTIDE SEQUENCE [LARGE SCALE GENOMIC DNA]</scope>
    <source>
        <strain evidence="3">Edinburgh</strain>
    </source>
</reference>
<feature type="region of interest" description="Disordered" evidence="1">
    <location>
        <begin position="318"/>
        <end position="407"/>
    </location>
</feature>
<accession>A0A1X0NEF1</accession>
<feature type="signal peptide" evidence="2">
    <location>
        <begin position="1"/>
        <end position="25"/>
    </location>
</feature>
<evidence type="ECO:0000313" key="3">
    <source>
        <dbReference type="EMBL" id="ORC82257.1"/>
    </source>
</evidence>
<dbReference type="Proteomes" id="UP000192257">
    <property type="component" value="Unassembled WGS sequence"/>
</dbReference>
<name>A0A1X0NEF1_9TRYP</name>
<evidence type="ECO:0000256" key="2">
    <source>
        <dbReference type="SAM" id="SignalP"/>
    </source>
</evidence>
<feature type="compositionally biased region" description="Basic and acidic residues" evidence="1">
    <location>
        <begin position="318"/>
        <end position="394"/>
    </location>
</feature>
<dbReference type="GeneID" id="39991308"/>
<dbReference type="VEuPathDB" id="TriTrypDB:TM35_000941070"/>
<comment type="caution">
    <text evidence="3">The sequence shown here is derived from an EMBL/GenBank/DDBJ whole genome shotgun (WGS) entry which is preliminary data.</text>
</comment>
<evidence type="ECO:0000313" key="4">
    <source>
        <dbReference type="Proteomes" id="UP000192257"/>
    </source>
</evidence>
<keyword evidence="2" id="KW-0732">Signal</keyword>
<proteinExistence type="predicted"/>
<evidence type="ECO:0000256" key="1">
    <source>
        <dbReference type="SAM" id="MobiDB-lite"/>
    </source>
</evidence>
<dbReference type="AlphaFoldDB" id="A0A1X0NEF1"/>